<keyword evidence="2" id="KW-0808">Transferase</keyword>
<comment type="caution">
    <text evidence="2">The sequence shown here is derived from an EMBL/GenBank/DDBJ whole genome shotgun (WGS) entry which is preliminary data.</text>
</comment>
<keyword evidence="3" id="KW-1185">Reference proteome</keyword>
<evidence type="ECO:0000259" key="1">
    <source>
        <dbReference type="Pfam" id="PF04230"/>
    </source>
</evidence>
<evidence type="ECO:0000313" key="2">
    <source>
        <dbReference type="EMBL" id="MCE7027236.1"/>
    </source>
</evidence>
<dbReference type="EMBL" id="JAJUWU010000004">
    <property type="protein sequence ID" value="MCE7027236.1"/>
    <property type="molecule type" value="Genomic_DNA"/>
</dbReference>
<name>A0A9X1T387_9HYPH</name>
<dbReference type="Proteomes" id="UP001139035">
    <property type="component" value="Unassembled WGS sequence"/>
</dbReference>
<feature type="domain" description="Polysaccharide pyruvyl transferase" evidence="1">
    <location>
        <begin position="92"/>
        <end position="221"/>
    </location>
</feature>
<reference evidence="2" key="1">
    <citation type="submission" date="2022-01" db="EMBL/GenBank/DDBJ databases">
        <title>Jiella avicenniae sp. nov., a novel endophytic bacterium isolated from bark of Avicennia marina.</title>
        <authorList>
            <person name="Tuo L."/>
        </authorList>
    </citation>
    <scope>NUCLEOTIDE SEQUENCE</scope>
    <source>
        <strain evidence="2">CBK1P-4</strain>
    </source>
</reference>
<proteinExistence type="predicted"/>
<accession>A0A9X1T387</accession>
<dbReference type="AlphaFoldDB" id="A0A9X1T387"/>
<gene>
    <name evidence="2" type="ORF">LZD57_04460</name>
</gene>
<organism evidence="2 3">
    <name type="scientific">Jiella avicenniae</name>
    <dbReference type="NCBI Taxonomy" id="2907202"/>
    <lineage>
        <taxon>Bacteria</taxon>
        <taxon>Pseudomonadati</taxon>
        <taxon>Pseudomonadota</taxon>
        <taxon>Alphaproteobacteria</taxon>
        <taxon>Hyphomicrobiales</taxon>
        <taxon>Aurantimonadaceae</taxon>
        <taxon>Jiella</taxon>
    </lineage>
</organism>
<evidence type="ECO:0000313" key="3">
    <source>
        <dbReference type="Proteomes" id="UP001139035"/>
    </source>
</evidence>
<sequence>MNATWASMPADLPYVNFGDALSPIVVSAISGRRLRKMPFVSPESRLSGIGTIAQNFAGGTVRIWGTGLDTFTRGSNVDEAGYHLPPGTRFRVAATRGRLTKERLAALGLHAPDVYGDPGWFANKIWPEYANEEKVHDFGLVLHLTEWSERRPGASLKPGLRRYDMPPELAARVTFINPVAERSVEGVAEVVRRICQCRRILSTSLHGIVVAEAFGIPALFLGATAPFGPQNMEIAEIQTHRLDHRMADFYSVLDRETVPAFSWPRPQPLDWHRVLEWCERQAPFFHFDPRPLFDAFPYRKAVRFEDERWPVRSDLLVDGDFL</sequence>
<dbReference type="GO" id="GO:0016740">
    <property type="term" value="F:transferase activity"/>
    <property type="evidence" value="ECO:0007669"/>
    <property type="project" value="UniProtKB-KW"/>
</dbReference>
<dbReference type="Pfam" id="PF04230">
    <property type="entry name" value="PS_pyruv_trans"/>
    <property type="match status" value="1"/>
</dbReference>
<dbReference type="InterPro" id="IPR007345">
    <property type="entry name" value="Polysacch_pyruvyl_Trfase"/>
</dbReference>
<dbReference type="RefSeq" id="WP_233717929.1">
    <property type="nucleotide sequence ID" value="NZ_JAJUWU010000004.1"/>
</dbReference>
<protein>
    <submittedName>
        <fullName evidence="2">Polysaccharide pyruvyl transferase family protein</fullName>
    </submittedName>
</protein>